<reference evidence="3" key="1">
    <citation type="submission" date="2016-10" db="EMBL/GenBank/DDBJ databases">
        <authorList>
            <person name="Varghese N."/>
            <person name="Submissions S."/>
        </authorList>
    </citation>
    <scope>NUCLEOTIDE SEQUENCE [LARGE SCALE GENOMIC DNA]</scope>
    <source>
        <strain evidence="3">CGMCC 1.10658</strain>
    </source>
</reference>
<dbReference type="EMBL" id="FNFH01000001">
    <property type="protein sequence ID" value="SDJ56688.1"/>
    <property type="molecule type" value="Genomic_DNA"/>
</dbReference>
<keyword evidence="1" id="KW-0472">Membrane</keyword>
<keyword evidence="3" id="KW-1185">Reference proteome</keyword>
<dbReference type="Proteomes" id="UP000199305">
    <property type="component" value="Unassembled WGS sequence"/>
</dbReference>
<sequence>MTIPASRNSTPTPLPERHARLSCVVAPSRLLAAVLVLALVQGLLAIWLCGAPWPLVLILTLVVCLYAARELRRLRDVAGVLSTRAGRWFWCPAGGEEMEFALRGELVLWPWLVVINGRIQNNGQARLVLARDSLQPDDWRRLQAALRYS</sequence>
<organism evidence="2 3">
    <name type="scientific">Microbulbifer yueqingensis</name>
    <dbReference type="NCBI Taxonomy" id="658219"/>
    <lineage>
        <taxon>Bacteria</taxon>
        <taxon>Pseudomonadati</taxon>
        <taxon>Pseudomonadota</taxon>
        <taxon>Gammaproteobacteria</taxon>
        <taxon>Cellvibrionales</taxon>
        <taxon>Microbulbiferaceae</taxon>
        <taxon>Microbulbifer</taxon>
    </lineage>
</organism>
<proteinExistence type="predicted"/>
<dbReference type="Pfam" id="PF07254">
    <property type="entry name" value="Cpta_toxin"/>
    <property type="match status" value="1"/>
</dbReference>
<dbReference type="InterPro" id="IPR009883">
    <property type="entry name" value="YgfX"/>
</dbReference>
<gene>
    <name evidence="2" type="ORF">SAMN05216212_0253</name>
</gene>
<name>A0A1G8USA9_9GAMM</name>
<dbReference type="AlphaFoldDB" id="A0A1G8USA9"/>
<keyword evidence="1" id="KW-0812">Transmembrane</keyword>
<dbReference type="RefSeq" id="WP_175452994.1">
    <property type="nucleotide sequence ID" value="NZ_FNFH01000001.1"/>
</dbReference>
<protein>
    <submittedName>
        <fullName evidence="2">Membrane-bound toxin component of toxin-antitoxin system</fullName>
    </submittedName>
</protein>
<accession>A0A1G8USA9</accession>
<feature type="transmembrane region" description="Helical" evidence="1">
    <location>
        <begin position="21"/>
        <end position="39"/>
    </location>
</feature>
<evidence type="ECO:0000313" key="3">
    <source>
        <dbReference type="Proteomes" id="UP000199305"/>
    </source>
</evidence>
<evidence type="ECO:0000256" key="1">
    <source>
        <dbReference type="SAM" id="Phobius"/>
    </source>
</evidence>
<feature type="transmembrane region" description="Helical" evidence="1">
    <location>
        <begin position="45"/>
        <end position="68"/>
    </location>
</feature>
<evidence type="ECO:0000313" key="2">
    <source>
        <dbReference type="EMBL" id="SDJ56688.1"/>
    </source>
</evidence>
<keyword evidence="1" id="KW-1133">Transmembrane helix</keyword>
<dbReference type="STRING" id="658219.SAMN05216212_0253"/>